<dbReference type="InterPro" id="IPR015422">
    <property type="entry name" value="PyrdxlP-dep_Trfase_small"/>
</dbReference>
<comment type="similarity">
    <text evidence="2 5">Belongs to the trans-sulfuration enzymes family.</text>
</comment>
<dbReference type="InterPro" id="IPR015421">
    <property type="entry name" value="PyrdxlP-dep_Trfase_major"/>
</dbReference>
<evidence type="ECO:0000313" key="7">
    <source>
        <dbReference type="Proteomes" id="UP001519362"/>
    </source>
</evidence>
<dbReference type="PIRSF" id="PIRSF001434">
    <property type="entry name" value="CGS"/>
    <property type="match status" value="1"/>
</dbReference>
<dbReference type="EC" id="2.5.1.49" evidence="6"/>
<evidence type="ECO:0000256" key="5">
    <source>
        <dbReference type="RuleBase" id="RU362118"/>
    </source>
</evidence>
<name>A0ABS4ZK06_9MICO</name>
<accession>A0ABS4ZK06</accession>
<evidence type="ECO:0000256" key="3">
    <source>
        <dbReference type="ARBA" id="ARBA00022679"/>
    </source>
</evidence>
<dbReference type="Proteomes" id="UP001519362">
    <property type="component" value="Unassembled WGS sequence"/>
</dbReference>
<comment type="cofactor">
    <cofactor evidence="1 5">
        <name>pyridoxal 5'-phosphate</name>
        <dbReference type="ChEBI" id="CHEBI:597326"/>
    </cofactor>
</comment>
<keyword evidence="3 6" id="KW-0808">Transferase</keyword>
<dbReference type="RefSeq" id="WP_165133514.1">
    <property type="nucleotide sequence ID" value="NZ_CP049253.1"/>
</dbReference>
<keyword evidence="4 5" id="KW-0663">Pyridoxal phosphate</keyword>
<dbReference type="InterPro" id="IPR054542">
    <property type="entry name" value="Cys_met_metab_PP"/>
</dbReference>
<dbReference type="Gene3D" id="3.40.640.10">
    <property type="entry name" value="Type I PLP-dependent aspartate aminotransferase-like (Major domain)"/>
    <property type="match status" value="1"/>
</dbReference>
<evidence type="ECO:0000256" key="4">
    <source>
        <dbReference type="ARBA" id="ARBA00022898"/>
    </source>
</evidence>
<evidence type="ECO:0000256" key="2">
    <source>
        <dbReference type="ARBA" id="ARBA00009077"/>
    </source>
</evidence>
<comment type="caution">
    <text evidence="6">The sequence shown here is derived from an EMBL/GenBank/DDBJ whole genome shotgun (WGS) entry which is preliminary data.</text>
</comment>
<protein>
    <submittedName>
        <fullName evidence="6">O-acetylhomoserine (Thiol)-lyase</fullName>
        <ecNumber evidence="6">2.5.1.49</ecNumber>
    </submittedName>
</protein>
<dbReference type="SUPFAM" id="SSF53383">
    <property type="entry name" value="PLP-dependent transferases"/>
    <property type="match status" value="1"/>
</dbReference>
<dbReference type="GO" id="GO:0003961">
    <property type="term" value="F:O-acetylhomoserine aminocarboxypropyltransferase activity"/>
    <property type="evidence" value="ECO:0007669"/>
    <property type="project" value="UniProtKB-EC"/>
</dbReference>
<dbReference type="PANTHER" id="PTHR43797:SF2">
    <property type="entry name" value="HOMOCYSTEINE_CYSTEINE SYNTHASE"/>
    <property type="match status" value="1"/>
</dbReference>
<proteinExistence type="inferred from homology"/>
<gene>
    <name evidence="6" type="ORF">JOF34_002210</name>
</gene>
<dbReference type="CDD" id="cd00614">
    <property type="entry name" value="CGS_like"/>
    <property type="match status" value="1"/>
</dbReference>
<dbReference type="EMBL" id="JAGIOL010000001">
    <property type="protein sequence ID" value="MBP2437624.1"/>
    <property type="molecule type" value="Genomic_DNA"/>
</dbReference>
<dbReference type="InterPro" id="IPR015424">
    <property type="entry name" value="PyrdxlP-dep_Trfase"/>
</dbReference>
<organism evidence="6 7">
    <name type="scientific">Microbacterium amylolyticum</name>
    <dbReference type="NCBI Taxonomy" id="936337"/>
    <lineage>
        <taxon>Bacteria</taxon>
        <taxon>Bacillati</taxon>
        <taxon>Actinomycetota</taxon>
        <taxon>Actinomycetes</taxon>
        <taxon>Micrococcales</taxon>
        <taxon>Microbacteriaceae</taxon>
        <taxon>Microbacterium</taxon>
    </lineage>
</organism>
<dbReference type="Gene3D" id="3.90.1150.10">
    <property type="entry name" value="Aspartate Aminotransferase, domain 1"/>
    <property type="match status" value="1"/>
</dbReference>
<dbReference type="PANTHER" id="PTHR43797">
    <property type="entry name" value="HOMOCYSTEINE/CYSTEINE SYNTHASE"/>
    <property type="match status" value="1"/>
</dbReference>
<dbReference type="Pfam" id="PF01053">
    <property type="entry name" value="Cys_Met_Meta_PP"/>
    <property type="match status" value="1"/>
</dbReference>
<dbReference type="InterPro" id="IPR006235">
    <property type="entry name" value="OAc-hSer/O-AcSer_sulfhydrylase"/>
</dbReference>
<reference evidence="6 7" key="1">
    <citation type="submission" date="2021-03" db="EMBL/GenBank/DDBJ databases">
        <title>Sequencing the genomes of 1000 actinobacteria strains.</title>
        <authorList>
            <person name="Klenk H.-P."/>
        </authorList>
    </citation>
    <scope>NUCLEOTIDE SEQUENCE [LARGE SCALE GENOMIC DNA]</scope>
    <source>
        <strain evidence="6 7">DSM 24221</strain>
    </source>
</reference>
<sequence>MTNADGHAFATTQLHVGYTPGTPHNVVVPPIYQSSAYQFPSLADARELFALRKQGNIYSRNGNPTQAVFEQRIAALEGGVAAAATGSGQAATTVATAALAGPGGHIVASSSLYGGTIDLFDDTFRDFGIEVTFVDQNNHDEWRSAVRPETRLFFAETVTNPVAQVLDVSAIAAIAHDAGVPLVIDNTVATPYLIRPKDHGADIVVHSATKFIGGHGSSLGGVVVDLGTFDFAAEPEKWPGLFVPHWRFGDVALWEAFGREGAFTTLLKSKFIADLGPALSPFNAFQLIEGLETLELRVSRHVASAREVAVFLDSHPAVEVVHFPGLPHNPYFDAGERLYPKGIPSVYAFELSQPAGTGDEDAFAHAARFIDALQTVKLVANIGDARSLICHPASMTHNHMTPEQLVAAGMNWSTIRLSVGLEDPADIIADLRQALDAL</sequence>
<dbReference type="PROSITE" id="PS00868">
    <property type="entry name" value="CYS_MET_METAB_PP"/>
    <property type="match status" value="1"/>
</dbReference>
<dbReference type="InterPro" id="IPR000277">
    <property type="entry name" value="Cys/Met-Metab_PyrdxlP-dep_enz"/>
</dbReference>
<evidence type="ECO:0000313" key="6">
    <source>
        <dbReference type="EMBL" id="MBP2437624.1"/>
    </source>
</evidence>
<dbReference type="NCBIfam" id="TIGR01326">
    <property type="entry name" value="OAH_OAS_sulfhy"/>
    <property type="match status" value="1"/>
</dbReference>
<keyword evidence="7" id="KW-1185">Reference proteome</keyword>
<evidence type="ECO:0000256" key="1">
    <source>
        <dbReference type="ARBA" id="ARBA00001933"/>
    </source>
</evidence>